<feature type="transmembrane region" description="Helical" evidence="1">
    <location>
        <begin position="430"/>
        <end position="453"/>
    </location>
</feature>
<feature type="transmembrane region" description="Helical" evidence="1">
    <location>
        <begin position="336"/>
        <end position="356"/>
    </location>
</feature>
<dbReference type="PANTHER" id="PTHR32063">
    <property type="match status" value="1"/>
</dbReference>
<evidence type="ECO:0000256" key="1">
    <source>
        <dbReference type="SAM" id="Phobius"/>
    </source>
</evidence>
<dbReference type="Pfam" id="PF00873">
    <property type="entry name" value="ACR_tran"/>
    <property type="match status" value="1"/>
</dbReference>
<organism evidence="2 3">
    <name type="scientific">Rheinheimera salexigens</name>
    <dbReference type="NCBI Taxonomy" id="1628148"/>
    <lineage>
        <taxon>Bacteria</taxon>
        <taxon>Pseudomonadati</taxon>
        <taxon>Pseudomonadota</taxon>
        <taxon>Gammaproteobacteria</taxon>
        <taxon>Chromatiales</taxon>
        <taxon>Chromatiaceae</taxon>
        <taxon>Rheinheimera</taxon>
    </lineage>
</organism>
<dbReference type="EMBL" id="MKEK01000001">
    <property type="protein sequence ID" value="OEY70839.1"/>
    <property type="molecule type" value="Genomic_DNA"/>
</dbReference>
<dbReference type="InterPro" id="IPR001036">
    <property type="entry name" value="Acrflvin-R"/>
</dbReference>
<feature type="transmembrane region" description="Helical" evidence="1">
    <location>
        <begin position="970"/>
        <end position="990"/>
    </location>
</feature>
<evidence type="ECO:0000313" key="3">
    <source>
        <dbReference type="Proteomes" id="UP000242258"/>
    </source>
</evidence>
<dbReference type="SUPFAM" id="SSF82714">
    <property type="entry name" value="Multidrug efflux transporter AcrB TolC docking domain, DN and DC subdomains"/>
    <property type="match status" value="2"/>
</dbReference>
<dbReference type="Gene3D" id="3.30.2090.10">
    <property type="entry name" value="Multidrug efflux transporter AcrB TolC docking domain, DN and DC subdomains"/>
    <property type="match status" value="2"/>
</dbReference>
<dbReference type="SUPFAM" id="SSF82693">
    <property type="entry name" value="Multidrug efflux transporter AcrB pore domain, PN1, PN2, PC1 and PC2 subdomains"/>
    <property type="match status" value="3"/>
</dbReference>
<feature type="transmembrane region" description="Helical" evidence="1">
    <location>
        <begin position="363"/>
        <end position="383"/>
    </location>
</feature>
<keyword evidence="1" id="KW-0812">Transmembrane</keyword>
<feature type="transmembrane region" description="Helical" evidence="1">
    <location>
        <begin position="389"/>
        <end position="409"/>
    </location>
</feature>
<dbReference type="STRING" id="1628148.BI198_15700"/>
<protein>
    <submittedName>
        <fullName evidence="2">Multidrug transporter</fullName>
    </submittedName>
</protein>
<dbReference type="Gene3D" id="3.30.70.1430">
    <property type="entry name" value="Multidrug efflux transporter AcrB pore domain"/>
    <property type="match status" value="2"/>
</dbReference>
<feature type="transmembrane region" description="Helical" evidence="1">
    <location>
        <begin position="895"/>
        <end position="915"/>
    </location>
</feature>
<dbReference type="PRINTS" id="PR00702">
    <property type="entry name" value="ACRIFLAVINRP"/>
</dbReference>
<dbReference type="Gene3D" id="3.30.70.1320">
    <property type="entry name" value="Multidrug efflux transporter AcrB pore domain like"/>
    <property type="match status" value="1"/>
</dbReference>
<feature type="transmembrane region" description="Helical" evidence="1">
    <location>
        <begin position="527"/>
        <end position="546"/>
    </location>
</feature>
<keyword evidence="1" id="KW-0472">Membrane</keyword>
<dbReference type="RefSeq" id="WP_070050467.1">
    <property type="nucleotide sequence ID" value="NZ_CBCSDO010000002.1"/>
</dbReference>
<name>A0A1E7Q9I2_9GAMM</name>
<dbReference type="SUPFAM" id="SSF82866">
    <property type="entry name" value="Multidrug efflux transporter AcrB transmembrane domain"/>
    <property type="match status" value="2"/>
</dbReference>
<comment type="caution">
    <text evidence="2">The sequence shown here is derived from an EMBL/GenBank/DDBJ whole genome shotgun (WGS) entry which is preliminary data.</text>
</comment>
<dbReference type="Gene3D" id="1.20.1640.10">
    <property type="entry name" value="Multidrug efflux transporter AcrB transmembrane domain"/>
    <property type="match status" value="2"/>
</dbReference>
<proteinExistence type="predicted"/>
<accession>A0A1E7Q9I2</accession>
<feature type="transmembrane region" description="Helical" evidence="1">
    <location>
        <begin position="921"/>
        <end position="939"/>
    </location>
</feature>
<dbReference type="GO" id="GO:0005886">
    <property type="term" value="C:plasma membrane"/>
    <property type="evidence" value="ECO:0007669"/>
    <property type="project" value="TreeGrafter"/>
</dbReference>
<dbReference type="AlphaFoldDB" id="A0A1E7Q9I2"/>
<dbReference type="Gene3D" id="3.30.70.1440">
    <property type="entry name" value="Multidrug efflux transporter AcrB pore domain"/>
    <property type="match status" value="1"/>
</dbReference>
<evidence type="ECO:0000313" key="2">
    <source>
        <dbReference type="EMBL" id="OEY70839.1"/>
    </source>
</evidence>
<dbReference type="PANTHER" id="PTHR32063:SF18">
    <property type="entry name" value="CATION EFFLUX SYSTEM PROTEIN"/>
    <property type="match status" value="1"/>
</dbReference>
<reference evidence="3" key="1">
    <citation type="submission" date="2016-09" db="EMBL/GenBank/DDBJ databases">
        <authorList>
            <person name="Wan X."/>
            <person name="Hou S."/>
        </authorList>
    </citation>
    <scope>NUCLEOTIDE SEQUENCE [LARGE SCALE GENOMIC DNA]</scope>
    <source>
        <strain evidence="3">KH87</strain>
    </source>
</reference>
<dbReference type="OrthoDB" id="9757940at2"/>
<dbReference type="GO" id="GO:0042910">
    <property type="term" value="F:xenobiotic transmembrane transporter activity"/>
    <property type="evidence" value="ECO:0007669"/>
    <property type="project" value="TreeGrafter"/>
</dbReference>
<dbReference type="InterPro" id="IPR027463">
    <property type="entry name" value="AcrB_DN_DC_subdom"/>
</dbReference>
<keyword evidence="1" id="KW-1133">Transmembrane helix</keyword>
<keyword evidence="3" id="KW-1185">Reference proteome</keyword>
<sequence length="1025" mass="112574">MSMFNLSALAVREKNIALFFLLLSVFGGIYAFLSLGRAEDPSFTVRAMVVSVSWPGAQPEELRLQVVDRLEKRIKEVDYLYKLDTTIRQGQASIQVEFEEYTSAEQVQDLFYQVRKRMQEEVASLPEGVIGPIVNDDFGDVYFSLIALTAPGLPLRNLTRDIEQLRDRLNRVDGVKKVILIGERTEKVFIEFAPDQLTNLGITAEAVFQAVQASNRLVPAGQLETAGPRLFIRLENSLADIEQLKNVPIQAGSELIRLSDIAQIRTGYEEPASYLVRAAGQDAMLLGVVLDPGVNGLEVGERLNSFISDEKTQLPLGFSLQVLTNQADAISSAVSLFQIKFLVAVAVVIAVSIFAIGLRAGIIVGIAVPLTLGLTFLIMLAMNINLDRITLGALIISLGLLVDDAIIAVEMMLVKIEAGWDKVRAASHAWTVTAAPMLFGTLVTVAGFLPIGFAKSGVGEYAGNIFWVLAISLIVSWIVAVFFVPYMGVKFLPAQLKQHQPTDQYQTKRYIKLRNVITWCVVHRKTVVLGTVGLLLISAFAMATLVQKQFFPSSDRPEALVSVFLPQGSSIAVTEQTVLKLEKLLKDLPQIKTYSSYIGAGAPRFFISANPEMPDPAFAKLLIVNHDAQTRDEVIAILQQAIDRGDFPEARVRVQALLFGPPVVWPIAFRILGDDPQILRNIGYQLQDIMLQHGNVVDPHLEWDERIPTLKLNLDTERLFKLGLTAEQVSQQLQFYLTGVTVTHLRQDIRTVEVVAKALIIAPPDSADGKMLQQFASRLNSVEIISASGQKMPLSQLGEMAVVYEQPVLRRYNRENMLAVQAELQGAQPNDVSMALWQQFASIRQQLPDGYRIEMGGSLQESGRGEASIQKLQPLMLATMLIFIMLQMRSFAGTFMVIATAPLGLIGAVLALLIFNQPFGFVALLGLTGLAGIIMRNTLILTQQVTDNFTAGLAAFDAVVEAAVQRARPVILTALAAVFAFIPLTTDTFWGPLAYVLIGGVAVGTVITLLFVPALYSLWFKINKA</sequence>
<dbReference type="Proteomes" id="UP000242258">
    <property type="component" value="Unassembled WGS sequence"/>
</dbReference>
<gene>
    <name evidence="2" type="ORF">BI198_15700</name>
</gene>
<feature type="transmembrane region" description="Helical" evidence="1">
    <location>
        <begin position="996"/>
        <end position="1019"/>
    </location>
</feature>
<feature type="transmembrane region" description="Helical" evidence="1">
    <location>
        <begin position="465"/>
        <end position="489"/>
    </location>
</feature>